<dbReference type="InterPro" id="IPR008409">
    <property type="entry name" value="SPF27"/>
</dbReference>
<dbReference type="Pfam" id="PF05700">
    <property type="entry name" value="BCAS2"/>
    <property type="match status" value="1"/>
</dbReference>
<gene>
    <name evidence="8" type="ORF">FisN_17Hu276</name>
</gene>
<accession>A0A1Z5JH62</accession>
<protein>
    <submittedName>
        <fullName evidence="8">Pre-mRNA-splicing factor SPF27</fullName>
    </submittedName>
</protein>
<dbReference type="GO" id="GO:0006397">
    <property type="term" value="P:mRNA processing"/>
    <property type="evidence" value="ECO:0007669"/>
    <property type="project" value="UniProtKB-KW"/>
</dbReference>
<comment type="similarity">
    <text evidence="2">Belongs to the SPF27 family.</text>
</comment>
<dbReference type="InParanoid" id="A0A1Z5JH62"/>
<comment type="caution">
    <text evidence="8">The sequence shown here is derived from an EMBL/GenBank/DDBJ whole genome shotgun (WGS) entry which is preliminary data.</text>
</comment>
<evidence type="ECO:0000256" key="3">
    <source>
        <dbReference type="ARBA" id="ARBA00022664"/>
    </source>
</evidence>
<proteinExistence type="inferred from homology"/>
<dbReference type="PANTHER" id="PTHR13296:SF0">
    <property type="entry name" value="PRE-MRNA-SPLICING FACTOR SPF27"/>
    <property type="match status" value="1"/>
</dbReference>
<evidence type="ECO:0000256" key="4">
    <source>
        <dbReference type="ARBA" id="ARBA00022728"/>
    </source>
</evidence>
<evidence type="ECO:0000256" key="1">
    <source>
        <dbReference type="ARBA" id="ARBA00004123"/>
    </source>
</evidence>
<evidence type="ECO:0000313" key="8">
    <source>
        <dbReference type="EMBL" id="GAX13334.1"/>
    </source>
</evidence>
<keyword evidence="6" id="KW-0539">Nucleus</keyword>
<evidence type="ECO:0000256" key="5">
    <source>
        <dbReference type="ARBA" id="ARBA00023187"/>
    </source>
</evidence>
<evidence type="ECO:0000256" key="7">
    <source>
        <dbReference type="SAM" id="Coils"/>
    </source>
</evidence>
<dbReference type="OrthoDB" id="205794at2759"/>
<reference evidence="8 9" key="1">
    <citation type="journal article" date="2015" name="Plant Cell">
        <title>Oil accumulation by the oleaginous diatom Fistulifera solaris as revealed by the genome and transcriptome.</title>
        <authorList>
            <person name="Tanaka T."/>
            <person name="Maeda Y."/>
            <person name="Veluchamy A."/>
            <person name="Tanaka M."/>
            <person name="Abida H."/>
            <person name="Marechal E."/>
            <person name="Bowler C."/>
            <person name="Muto M."/>
            <person name="Sunaga Y."/>
            <person name="Tanaka M."/>
            <person name="Yoshino T."/>
            <person name="Taniguchi T."/>
            <person name="Fukuda Y."/>
            <person name="Nemoto M."/>
            <person name="Matsumoto M."/>
            <person name="Wong P.S."/>
            <person name="Aburatani S."/>
            <person name="Fujibuchi W."/>
        </authorList>
    </citation>
    <scope>NUCLEOTIDE SEQUENCE [LARGE SCALE GENOMIC DNA]</scope>
    <source>
        <strain evidence="8 9">JPCC DA0580</strain>
    </source>
</reference>
<comment type="subcellular location">
    <subcellularLocation>
        <location evidence="1">Nucleus</location>
    </subcellularLocation>
</comment>
<dbReference type="GO" id="GO:0000974">
    <property type="term" value="C:Prp19 complex"/>
    <property type="evidence" value="ECO:0007669"/>
    <property type="project" value="TreeGrafter"/>
</dbReference>
<evidence type="ECO:0000256" key="6">
    <source>
        <dbReference type="ARBA" id="ARBA00023242"/>
    </source>
</evidence>
<keyword evidence="9" id="KW-1185">Reference proteome</keyword>
<keyword evidence="3" id="KW-0507">mRNA processing</keyword>
<sequence length="196" mass="22641">MSKIQSSLIDSLPYVDELNQQYEQYALSLIEEEMQRMAAPRGEHVPKLTCRTPMMQKEWEKRVAGKTETFIAPSVKRPSSKASLEEWKEAVKRARIAYEAERIRSICLEVDKDPMAGNKWKLHNEKLGKLVQAQKDILAEQQKKVQDINQRRQQSQTKSGQQLKVLEIQYQELVAKQQNLKSAIAQLESELSTSQE</sequence>
<evidence type="ECO:0000313" key="9">
    <source>
        <dbReference type="Proteomes" id="UP000198406"/>
    </source>
</evidence>
<dbReference type="Proteomes" id="UP000198406">
    <property type="component" value="Unassembled WGS sequence"/>
</dbReference>
<dbReference type="PANTHER" id="PTHR13296">
    <property type="entry name" value="BCAS2 PROTEIN"/>
    <property type="match status" value="1"/>
</dbReference>
<dbReference type="GO" id="GO:0071011">
    <property type="term" value="C:precatalytic spliceosome"/>
    <property type="evidence" value="ECO:0007669"/>
    <property type="project" value="TreeGrafter"/>
</dbReference>
<name>A0A1Z5JH62_FISSO</name>
<feature type="coiled-coil region" evidence="7">
    <location>
        <begin position="131"/>
        <end position="190"/>
    </location>
</feature>
<dbReference type="FunCoup" id="A0A1Z5JH62">
    <property type="interactions" value="560"/>
</dbReference>
<keyword evidence="5" id="KW-0508">mRNA splicing</keyword>
<keyword evidence="7" id="KW-0175">Coiled coil</keyword>
<evidence type="ECO:0000256" key="2">
    <source>
        <dbReference type="ARBA" id="ARBA00010788"/>
    </source>
</evidence>
<dbReference type="GO" id="GO:0008380">
    <property type="term" value="P:RNA splicing"/>
    <property type="evidence" value="ECO:0007669"/>
    <property type="project" value="UniProtKB-KW"/>
</dbReference>
<dbReference type="GO" id="GO:0071013">
    <property type="term" value="C:catalytic step 2 spliceosome"/>
    <property type="evidence" value="ECO:0007669"/>
    <property type="project" value="TreeGrafter"/>
</dbReference>
<keyword evidence="4" id="KW-0747">Spliceosome</keyword>
<dbReference type="EMBL" id="BDSP01000061">
    <property type="protein sequence ID" value="GAX13334.1"/>
    <property type="molecule type" value="Genomic_DNA"/>
</dbReference>
<dbReference type="AlphaFoldDB" id="A0A1Z5JH62"/>
<organism evidence="8 9">
    <name type="scientific">Fistulifera solaris</name>
    <name type="common">Oleaginous diatom</name>
    <dbReference type="NCBI Taxonomy" id="1519565"/>
    <lineage>
        <taxon>Eukaryota</taxon>
        <taxon>Sar</taxon>
        <taxon>Stramenopiles</taxon>
        <taxon>Ochrophyta</taxon>
        <taxon>Bacillariophyta</taxon>
        <taxon>Bacillariophyceae</taxon>
        <taxon>Bacillariophycidae</taxon>
        <taxon>Naviculales</taxon>
        <taxon>Naviculaceae</taxon>
        <taxon>Fistulifera</taxon>
    </lineage>
</organism>